<feature type="transmembrane region" description="Helical" evidence="7">
    <location>
        <begin position="335"/>
        <end position="353"/>
    </location>
</feature>
<feature type="transmembrane region" description="Helical" evidence="7">
    <location>
        <begin position="101"/>
        <end position="124"/>
    </location>
</feature>
<gene>
    <name evidence="8" type="ORF">JHU38_00225</name>
</gene>
<evidence type="ECO:0000256" key="2">
    <source>
        <dbReference type="ARBA" id="ARBA00022448"/>
    </source>
</evidence>
<feature type="transmembrane region" description="Helical" evidence="7">
    <location>
        <begin position="359"/>
        <end position="378"/>
    </location>
</feature>
<keyword evidence="2" id="KW-0813">Transport</keyword>
<comment type="subcellular location">
    <subcellularLocation>
        <location evidence="1">Membrane</location>
        <topology evidence="1">Multi-pass membrane protein</topology>
    </subcellularLocation>
</comment>
<feature type="transmembrane region" description="Helical" evidence="7">
    <location>
        <begin position="197"/>
        <end position="216"/>
    </location>
</feature>
<feature type="transmembrane region" description="Helical" evidence="7">
    <location>
        <begin position="242"/>
        <end position="268"/>
    </location>
</feature>
<keyword evidence="6 7" id="KW-0472">Membrane</keyword>
<dbReference type="Pfam" id="PF01566">
    <property type="entry name" value="Nramp"/>
    <property type="match status" value="1"/>
</dbReference>
<evidence type="ECO:0000256" key="5">
    <source>
        <dbReference type="ARBA" id="ARBA00022989"/>
    </source>
</evidence>
<feature type="transmembrane region" description="Helical" evidence="7">
    <location>
        <begin position="295"/>
        <end position="323"/>
    </location>
</feature>
<accession>A0ABS3M203</accession>
<evidence type="ECO:0000313" key="9">
    <source>
        <dbReference type="Proteomes" id="UP000664265"/>
    </source>
</evidence>
<feature type="transmembrane region" description="Helical" evidence="7">
    <location>
        <begin position="16"/>
        <end position="37"/>
    </location>
</feature>
<organism evidence="8 9">
    <name type="scientific">Prevotella illustrans</name>
    <dbReference type="NCBI Taxonomy" id="2800387"/>
    <lineage>
        <taxon>Bacteria</taxon>
        <taxon>Pseudomonadati</taxon>
        <taxon>Bacteroidota</taxon>
        <taxon>Bacteroidia</taxon>
        <taxon>Bacteroidales</taxon>
        <taxon>Prevotellaceae</taxon>
        <taxon>Prevotella</taxon>
    </lineage>
</organism>
<dbReference type="NCBIfam" id="NF037982">
    <property type="entry name" value="Nramp_1"/>
    <property type="match status" value="1"/>
</dbReference>
<reference evidence="8 9" key="1">
    <citation type="submission" date="2021-01" db="EMBL/GenBank/DDBJ databases">
        <title>Prevotella A2931 sp. nov.</title>
        <authorList>
            <person name="Buhl M."/>
            <person name="Oberhettinger P."/>
        </authorList>
    </citation>
    <scope>NUCLEOTIDE SEQUENCE [LARGE SCALE GENOMIC DNA]</scope>
    <source>
        <strain evidence="8 9">A2931</strain>
    </source>
</reference>
<feature type="transmembrane region" description="Helical" evidence="7">
    <location>
        <begin position="130"/>
        <end position="149"/>
    </location>
</feature>
<evidence type="ECO:0000256" key="4">
    <source>
        <dbReference type="ARBA" id="ARBA00022847"/>
    </source>
</evidence>
<keyword evidence="5 7" id="KW-1133">Transmembrane helix</keyword>
<sequence>MKNIIKELKRKDHPHVLGAFDIFKYIGPGLLVTVGFIDPGNWASNFAAGSEFGYALLWVVTLSTIMLIALQHNVAHLGIVTGLCLSEAAVKFAPRWLGRPIVVTAILASISTSLAEILGGAIALQMLFGIPIPAGSVLTTAAVLIMLFTNSYAKMERAIIGFVSMIGLSFVYELFLVDIDWPAAMRSAVVPSVPEGSLLIIMSVLGAVVMPHNLFLHSEIVQSREIHLKGDARIRYMLKYEFIDTLFSMIVGWAINSAMILLAASAFFTHGQHVDELSQAQAMLQPLLGDNAANIFAIALLLAGISSTITSGMAAGSIFSGLFGESYNARDTHSIVGIVLSLGIALLLIFFIGDPFRGLIISQMVLSVQLPLTVFLQVSLTSSKRVMGKYANRPWNTVFLYSLAAIVTALNVWLLIESL</sequence>
<comment type="caution">
    <text evidence="8">The sequence shown here is derived from an EMBL/GenBank/DDBJ whole genome shotgun (WGS) entry which is preliminary data.</text>
</comment>
<evidence type="ECO:0000256" key="3">
    <source>
        <dbReference type="ARBA" id="ARBA00022692"/>
    </source>
</evidence>
<feature type="transmembrane region" description="Helical" evidence="7">
    <location>
        <begin position="52"/>
        <end position="70"/>
    </location>
</feature>
<dbReference type="PRINTS" id="PR00447">
    <property type="entry name" value="NATRESASSCMP"/>
</dbReference>
<evidence type="ECO:0000256" key="1">
    <source>
        <dbReference type="ARBA" id="ARBA00004141"/>
    </source>
</evidence>
<protein>
    <submittedName>
        <fullName evidence="8">Nramp family divalent metal transporter</fullName>
    </submittedName>
</protein>
<name>A0ABS3M203_9BACT</name>
<dbReference type="RefSeq" id="WP_107581582.1">
    <property type="nucleotide sequence ID" value="NZ_JAERMS010000001.1"/>
</dbReference>
<dbReference type="InterPro" id="IPR001046">
    <property type="entry name" value="NRAMP_fam"/>
</dbReference>
<evidence type="ECO:0000256" key="6">
    <source>
        <dbReference type="ARBA" id="ARBA00023136"/>
    </source>
</evidence>
<evidence type="ECO:0000256" key="7">
    <source>
        <dbReference type="SAM" id="Phobius"/>
    </source>
</evidence>
<dbReference type="Proteomes" id="UP000664265">
    <property type="component" value="Unassembled WGS sequence"/>
</dbReference>
<feature type="transmembrane region" description="Helical" evidence="7">
    <location>
        <begin position="398"/>
        <end position="416"/>
    </location>
</feature>
<feature type="transmembrane region" description="Helical" evidence="7">
    <location>
        <begin position="158"/>
        <end position="177"/>
    </location>
</feature>
<evidence type="ECO:0000313" key="8">
    <source>
        <dbReference type="EMBL" id="MBO1362220.1"/>
    </source>
</evidence>
<dbReference type="PANTHER" id="PTHR11706">
    <property type="entry name" value="SOLUTE CARRIER PROTEIN FAMILY 11 MEMBER"/>
    <property type="match status" value="1"/>
</dbReference>
<keyword evidence="9" id="KW-1185">Reference proteome</keyword>
<proteinExistence type="predicted"/>
<dbReference type="EMBL" id="JAERMS010000001">
    <property type="protein sequence ID" value="MBO1362220.1"/>
    <property type="molecule type" value="Genomic_DNA"/>
</dbReference>
<keyword evidence="4" id="KW-0769">Symport</keyword>
<keyword evidence="3 7" id="KW-0812">Transmembrane</keyword>
<dbReference type="PANTHER" id="PTHR11706:SF33">
    <property type="entry name" value="NATURAL RESISTANCE-ASSOCIATED MACROPHAGE PROTEIN 2"/>
    <property type="match status" value="1"/>
</dbReference>